<dbReference type="STRING" id="408657.SAMN04487995_1540"/>
<dbReference type="AlphaFoldDB" id="A0A1H6RU02"/>
<proteinExistence type="predicted"/>
<dbReference type="CDD" id="cd00038">
    <property type="entry name" value="CAP_ED"/>
    <property type="match status" value="1"/>
</dbReference>
<protein>
    <submittedName>
        <fullName evidence="2">cAMP-binding domain of CRP or a regulatory subunit of cAMP-dependent protein kinases</fullName>
    </submittedName>
</protein>
<dbReference type="InterPro" id="IPR000595">
    <property type="entry name" value="cNMP-bd_dom"/>
</dbReference>
<dbReference type="EMBL" id="FNXY01000002">
    <property type="protein sequence ID" value="SEI59348.1"/>
    <property type="molecule type" value="Genomic_DNA"/>
</dbReference>
<feature type="domain" description="Cyclic nucleotide-binding" evidence="1">
    <location>
        <begin position="30"/>
        <end position="116"/>
    </location>
</feature>
<dbReference type="Proteomes" id="UP000199532">
    <property type="component" value="Unassembled WGS sequence"/>
</dbReference>
<evidence type="ECO:0000313" key="3">
    <source>
        <dbReference type="Proteomes" id="UP000199532"/>
    </source>
</evidence>
<reference evidence="2 3" key="1">
    <citation type="submission" date="2016-10" db="EMBL/GenBank/DDBJ databases">
        <authorList>
            <person name="de Groot N.N."/>
        </authorList>
    </citation>
    <scope>NUCLEOTIDE SEQUENCE [LARGE SCALE GENOMIC DNA]</scope>
    <source>
        <strain evidence="2 3">DSM 19938</strain>
    </source>
</reference>
<keyword evidence="2" id="KW-0418">Kinase</keyword>
<gene>
    <name evidence="2" type="ORF">SAMN04487995_1540</name>
</gene>
<dbReference type="RefSeq" id="WP_090334149.1">
    <property type="nucleotide sequence ID" value="NZ_FNXY01000002.1"/>
</dbReference>
<dbReference type="InterPro" id="IPR014710">
    <property type="entry name" value="RmlC-like_jellyroll"/>
</dbReference>
<keyword evidence="3" id="KW-1185">Reference proteome</keyword>
<evidence type="ECO:0000259" key="1">
    <source>
        <dbReference type="Pfam" id="PF00027"/>
    </source>
</evidence>
<dbReference type="OrthoDB" id="1933280at2"/>
<sequence>MHQKLREHIEKIVPLTDDEFKFVSSHFTTKKFRKHQFLVQEGEPVKYHHFVVSGLLKLVYTDDNSREHIVSFAMEDWWESDFYAYYTQTKATMSLVCLEDTEVLCLSLEDYRKLCDGLQKMERFFLEKANFGFLGAQRRIISWLTSNVKERYEQLIRQYPALIQRVPKSLIAAYLGVSRETLSRLSP</sequence>
<organism evidence="2 3">
    <name type="scientific">Dyadobacter koreensis</name>
    <dbReference type="NCBI Taxonomy" id="408657"/>
    <lineage>
        <taxon>Bacteria</taxon>
        <taxon>Pseudomonadati</taxon>
        <taxon>Bacteroidota</taxon>
        <taxon>Cytophagia</taxon>
        <taxon>Cytophagales</taxon>
        <taxon>Spirosomataceae</taxon>
        <taxon>Dyadobacter</taxon>
    </lineage>
</organism>
<dbReference type="Pfam" id="PF00027">
    <property type="entry name" value="cNMP_binding"/>
    <property type="match status" value="1"/>
</dbReference>
<dbReference type="InterPro" id="IPR018490">
    <property type="entry name" value="cNMP-bd_dom_sf"/>
</dbReference>
<dbReference type="GO" id="GO:0016301">
    <property type="term" value="F:kinase activity"/>
    <property type="evidence" value="ECO:0007669"/>
    <property type="project" value="UniProtKB-KW"/>
</dbReference>
<name>A0A1H6RU02_9BACT</name>
<evidence type="ECO:0000313" key="2">
    <source>
        <dbReference type="EMBL" id="SEI59348.1"/>
    </source>
</evidence>
<accession>A0A1H6RU02</accession>
<dbReference type="SUPFAM" id="SSF51206">
    <property type="entry name" value="cAMP-binding domain-like"/>
    <property type="match status" value="1"/>
</dbReference>
<keyword evidence="2" id="KW-0808">Transferase</keyword>
<dbReference type="Gene3D" id="2.60.120.10">
    <property type="entry name" value="Jelly Rolls"/>
    <property type="match status" value="1"/>
</dbReference>